<dbReference type="GeneID" id="19018028"/>
<reference evidence="1 2" key="1">
    <citation type="submission" date="2011-10" db="EMBL/GenBank/DDBJ databases">
        <authorList>
            <person name="Genoscope - CEA"/>
        </authorList>
    </citation>
    <scope>NUCLEOTIDE SEQUENCE [LARGE SCALE GENOMIC DNA]</scope>
    <source>
        <strain evidence="1 2">RCC 1105</strain>
    </source>
</reference>
<dbReference type="Gene3D" id="1.10.287.1130">
    <property type="entry name" value="CytochromE C oxidase copper chaperone"/>
    <property type="match status" value="1"/>
</dbReference>
<dbReference type="PANTHER" id="PTHR28066:SF1">
    <property type="entry name" value="SMALL RIBOSOMAL SUBUNIT PROTEIN MS37"/>
    <property type="match status" value="1"/>
</dbReference>
<protein>
    <submittedName>
        <fullName evidence="1">Uncharacterized protein</fullName>
    </submittedName>
</protein>
<dbReference type="GO" id="GO:0003735">
    <property type="term" value="F:structural constituent of ribosome"/>
    <property type="evidence" value="ECO:0007669"/>
    <property type="project" value="InterPro"/>
</dbReference>
<dbReference type="STRING" id="41875.K8EQ89"/>
<accession>K8EQ89</accession>
<evidence type="ECO:0000313" key="1">
    <source>
        <dbReference type="EMBL" id="CCO14585.1"/>
    </source>
</evidence>
<dbReference type="OrthoDB" id="494426at2759"/>
<dbReference type="AlphaFoldDB" id="K8EQ89"/>
<dbReference type="RefSeq" id="XP_007515706.1">
    <property type="nucleotide sequence ID" value="XM_007515644.1"/>
</dbReference>
<dbReference type="SUPFAM" id="SSF47072">
    <property type="entry name" value="Cysteine alpha-hairpin motif"/>
    <property type="match status" value="1"/>
</dbReference>
<dbReference type="EMBL" id="FO082278">
    <property type="protein sequence ID" value="CCO14585.1"/>
    <property type="molecule type" value="Genomic_DNA"/>
</dbReference>
<organism evidence="1 2">
    <name type="scientific">Bathycoccus prasinos</name>
    <dbReference type="NCBI Taxonomy" id="41875"/>
    <lineage>
        <taxon>Eukaryota</taxon>
        <taxon>Viridiplantae</taxon>
        <taxon>Chlorophyta</taxon>
        <taxon>Mamiellophyceae</taxon>
        <taxon>Mamiellales</taxon>
        <taxon>Bathycoccaceae</taxon>
        <taxon>Bathycoccus</taxon>
    </lineage>
</organism>
<dbReference type="InterPro" id="IPR017264">
    <property type="entry name" value="Ribosomal_mS37_fun"/>
</dbReference>
<proteinExistence type="predicted"/>
<dbReference type="GO" id="GO:0005739">
    <property type="term" value="C:mitochondrion"/>
    <property type="evidence" value="ECO:0007669"/>
    <property type="project" value="GOC"/>
</dbReference>
<dbReference type="eggNOG" id="ENOG502SBQ7">
    <property type="taxonomic scope" value="Eukaryota"/>
</dbReference>
<dbReference type="KEGG" id="bpg:Bathy01g02930"/>
<gene>
    <name evidence="1" type="ORF">Bathy01g02930</name>
</gene>
<dbReference type="Proteomes" id="UP000198341">
    <property type="component" value="Chromosome 1"/>
</dbReference>
<dbReference type="InterPro" id="IPR009069">
    <property type="entry name" value="Cys_alpha_HP_mot_SF"/>
</dbReference>
<sequence length="84" mass="9677">MGKNVEPRLWINVKKTKRGKVIPCMEETTALMTALKKNNFDMSKCMRESDLLDKCTSTHAKTPKVKNTINFHLQRLARMAKVAR</sequence>
<dbReference type="PANTHER" id="PTHR28066">
    <property type="entry name" value="37S RIBOSOMAL PROTEIN MRP10, MITOCHONDRIAL"/>
    <property type="match status" value="1"/>
</dbReference>
<evidence type="ECO:0000313" key="2">
    <source>
        <dbReference type="Proteomes" id="UP000198341"/>
    </source>
</evidence>
<name>K8EQ89_9CHLO</name>
<keyword evidence="2" id="KW-1185">Reference proteome</keyword>
<dbReference type="GO" id="GO:0032543">
    <property type="term" value="P:mitochondrial translation"/>
    <property type="evidence" value="ECO:0007669"/>
    <property type="project" value="InterPro"/>
</dbReference>